<accession>A0A8D2JFU7</accession>
<dbReference type="PANTHER" id="PTHR11407">
    <property type="entry name" value="LYSOZYME C"/>
    <property type="match status" value="1"/>
</dbReference>
<name>A0A8D2JFU7_SCIVU</name>
<dbReference type="AlphaFoldDB" id="A0A8D2JFU7"/>
<dbReference type="GeneTree" id="ENSGT00940000153832"/>
<keyword evidence="4" id="KW-1185">Reference proteome</keyword>
<keyword evidence="2" id="KW-0732">Signal</keyword>
<dbReference type="InterPro" id="IPR001916">
    <property type="entry name" value="Glyco_hydro_22"/>
</dbReference>
<dbReference type="InterPro" id="IPR023346">
    <property type="entry name" value="Lysozyme-like_dom_sf"/>
</dbReference>
<dbReference type="PANTHER" id="PTHR11407:SF69">
    <property type="entry name" value="LYSOZYME C, MILK ISOZYME"/>
    <property type="match status" value="1"/>
</dbReference>
<reference evidence="3" key="1">
    <citation type="submission" date="2025-08" db="UniProtKB">
        <authorList>
            <consortium name="Ensembl"/>
        </authorList>
    </citation>
    <scope>IDENTIFICATION</scope>
</reference>
<comment type="similarity">
    <text evidence="1">Belongs to the glycosyl hydrolase 22 family.</text>
</comment>
<dbReference type="SMART" id="SM00263">
    <property type="entry name" value="LYZ1"/>
    <property type="match status" value="1"/>
</dbReference>
<feature type="chain" id="PRO_5034454904" description="Lysozyme" evidence="2">
    <location>
        <begin position="20"/>
        <end position="139"/>
    </location>
</feature>
<organism evidence="3 4">
    <name type="scientific">Sciurus vulgaris</name>
    <name type="common">Eurasian red squirrel</name>
    <dbReference type="NCBI Taxonomy" id="55149"/>
    <lineage>
        <taxon>Eukaryota</taxon>
        <taxon>Metazoa</taxon>
        <taxon>Chordata</taxon>
        <taxon>Craniata</taxon>
        <taxon>Vertebrata</taxon>
        <taxon>Euteleostomi</taxon>
        <taxon>Mammalia</taxon>
        <taxon>Eutheria</taxon>
        <taxon>Euarchontoglires</taxon>
        <taxon>Glires</taxon>
        <taxon>Rodentia</taxon>
        <taxon>Sciuromorpha</taxon>
        <taxon>Sciuridae</taxon>
        <taxon>Sciurinae</taxon>
        <taxon>Sciurini</taxon>
        <taxon>Sciurus</taxon>
    </lineage>
</organism>
<evidence type="ECO:0000313" key="4">
    <source>
        <dbReference type="Proteomes" id="UP000694564"/>
    </source>
</evidence>
<dbReference type="PROSITE" id="PS51348">
    <property type="entry name" value="GLYCOSYL_HYDROL_F22_2"/>
    <property type="match status" value="1"/>
</dbReference>
<sequence length="139" mass="15686">IRSILIISLFSCFFAAFKARVFTKCELAQKTKAQGMNGFHGYSLAVFSAEYENNFNTQAFHEKNAEGSNDYGLFQLNNLWCEDKDSSENGCNVLCKFVDEDIDDNILYAKKVVKNPKGMSTCLSKKSKDLSKYLSTCKL</sequence>
<proteinExistence type="inferred from homology"/>
<dbReference type="Gene3D" id="1.10.530.10">
    <property type="match status" value="1"/>
</dbReference>
<evidence type="ECO:0008006" key="5">
    <source>
        <dbReference type="Google" id="ProtNLM"/>
    </source>
</evidence>
<dbReference type="OrthoDB" id="17373at2759"/>
<dbReference type="GO" id="GO:0003796">
    <property type="term" value="F:lysozyme activity"/>
    <property type="evidence" value="ECO:0007669"/>
    <property type="project" value="TreeGrafter"/>
</dbReference>
<evidence type="ECO:0000256" key="1">
    <source>
        <dbReference type="RuleBase" id="RU004440"/>
    </source>
</evidence>
<dbReference type="Proteomes" id="UP000694564">
    <property type="component" value="Chromosome 5"/>
</dbReference>
<reference evidence="3" key="2">
    <citation type="submission" date="2025-09" db="UniProtKB">
        <authorList>
            <consortium name="Ensembl"/>
        </authorList>
    </citation>
    <scope>IDENTIFICATION</scope>
</reference>
<dbReference type="PRINTS" id="PR00135">
    <property type="entry name" value="LYZLACT"/>
</dbReference>
<evidence type="ECO:0000256" key="2">
    <source>
        <dbReference type="SAM" id="SignalP"/>
    </source>
</evidence>
<protein>
    <recommendedName>
        <fullName evidence="5">Lysozyme</fullName>
    </recommendedName>
</protein>
<feature type="signal peptide" evidence="2">
    <location>
        <begin position="1"/>
        <end position="19"/>
    </location>
</feature>
<dbReference type="Ensembl" id="ENSSVLT00005015782.1">
    <property type="protein sequence ID" value="ENSSVLP00005014270.1"/>
    <property type="gene ID" value="ENSSVLG00005011295.1"/>
</dbReference>
<evidence type="ECO:0000313" key="3">
    <source>
        <dbReference type="Ensembl" id="ENSSVLP00005014270.1"/>
    </source>
</evidence>
<dbReference type="SUPFAM" id="SSF53955">
    <property type="entry name" value="Lysozyme-like"/>
    <property type="match status" value="1"/>
</dbReference>
<dbReference type="Pfam" id="PF00062">
    <property type="entry name" value="Lys"/>
    <property type="match status" value="1"/>
</dbReference>